<evidence type="ECO:0000313" key="1">
    <source>
        <dbReference type="EMBL" id="WXA97913.1"/>
    </source>
</evidence>
<name>A0ABZ2KKS1_9BACT</name>
<evidence type="ECO:0000313" key="2">
    <source>
        <dbReference type="Proteomes" id="UP001379533"/>
    </source>
</evidence>
<reference evidence="1 2" key="1">
    <citation type="submission" date="2021-12" db="EMBL/GenBank/DDBJ databases">
        <title>Discovery of the Pendulisporaceae a myxobacterial family with distinct sporulation behavior and unique specialized metabolism.</title>
        <authorList>
            <person name="Garcia R."/>
            <person name="Popoff A."/>
            <person name="Bader C.D."/>
            <person name="Loehr J."/>
            <person name="Walesch S."/>
            <person name="Walt C."/>
            <person name="Boldt J."/>
            <person name="Bunk B."/>
            <person name="Haeckl F.J.F.P.J."/>
            <person name="Gunesch A.P."/>
            <person name="Birkelbach J."/>
            <person name="Nuebel U."/>
            <person name="Pietschmann T."/>
            <person name="Bach T."/>
            <person name="Mueller R."/>
        </authorList>
    </citation>
    <scope>NUCLEOTIDE SEQUENCE [LARGE SCALE GENOMIC DNA]</scope>
    <source>
        <strain evidence="1 2">MSr12523</strain>
    </source>
</reference>
<dbReference type="InterPro" id="IPR001695">
    <property type="entry name" value="Lysyl_oxidase"/>
</dbReference>
<keyword evidence="2" id="KW-1185">Reference proteome</keyword>
<dbReference type="EMBL" id="CP089982">
    <property type="protein sequence ID" value="WXA97913.1"/>
    <property type="molecule type" value="Genomic_DNA"/>
</dbReference>
<protein>
    <submittedName>
        <fullName evidence="1">Uncharacterized protein</fullName>
    </submittedName>
</protein>
<gene>
    <name evidence="1" type="ORF">LZC95_13860</name>
</gene>
<dbReference type="Pfam" id="PF01186">
    <property type="entry name" value="Lysyl_oxidase"/>
    <property type="match status" value="1"/>
</dbReference>
<proteinExistence type="predicted"/>
<dbReference type="RefSeq" id="WP_394848531.1">
    <property type="nucleotide sequence ID" value="NZ_CP089982.1"/>
</dbReference>
<sequence length="232" mass="24948">MDTISLVHPYNCQYQGIAAGWGDDYIAGLDCQWIDITPVAGPRSQAELAFDVNPDRFICEGVPRRDPRGRFLYEPTEFKNEKGETEERIACDAFADANANNAVRTKMDIPQAGGLVDAPCTRGQLGAKRNCGLKRQGEPMACDPGSVVELQCDVADGARPQVYRVCESSRALGAMPCVYGDALAAGTLSGTAVTVKYTCPAWRSDAETGGSVALYTGSVLEEDAPQEVRCKK</sequence>
<dbReference type="Proteomes" id="UP001379533">
    <property type="component" value="Chromosome"/>
</dbReference>
<accession>A0ABZ2KKS1</accession>
<organism evidence="1 2">
    <name type="scientific">Pendulispora brunnea</name>
    <dbReference type="NCBI Taxonomy" id="2905690"/>
    <lineage>
        <taxon>Bacteria</taxon>
        <taxon>Pseudomonadati</taxon>
        <taxon>Myxococcota</taxon>
        <taxon>Myxococcia</taxon>
        <taxon>Myxococcales</taxon>
        <taxon>Sorangiineae</taxon>
        <taxon>Pendulisporaceae</taxon>
        <taxon>Pendulispora</taxon>
    </lineage>
</organism>